<comment type="caution">
    <text evidence="2">The sequence shown here is derived from an EMBL/GenBank/DDBJ whole genome shotgun (WGS) entry which is preliminary data.</text>
</comment>
<evidence type="ECO:0000256" key="1">
    <source>
        <dbReference type="SAM" id="MobiDB-lite"/>
    </source>
</evidence>
<feature type="compositionally biased region" description="Acidic residues" evidence="1">
    <location>
        <begin position="93"/>
        <end position="102"/>
    </location>
</feature>
<keyword evidence="3" id="KW-1185">Reference proteome</keyword>
<proteinExistence type="predicted"/>
<protein>
    <submittedName>
        <fullName evidence="2">Uncharacterized protein</fullName>
    </submittedName>
</protein>
<name>A0A9P6DR48_9AGAM</name>
<evidence type="ECO:0000313" key="3">
    <source>
        <dbReference type="Proteomes" id="UP000886523"/>
    </source>
</evidence>
<gene>
    <name evidence="2" type="ORF">BS47DRAFT_1366231</name>
</gene>
<accession>A0A9P6DR48</accession>
<evidence type="ECO:0000313" key="2">
    <source>
        <dbReference type="EMBL" id="KAF9508073.1"/>
    </source>
</evidence>
<sequence>MHGAAVNYPSNHHAQVPLGHVPTFSLLKTLVAHPSASDVPNCMHKDTHCPNEDETQVNGNRDHGHMAYTGLHAEHGGNKGGSEEVNANANDENGNENENENGDGDRDGDQDQDQNERVNKIV</sequence>
<feature type="compositionally biased region" description="Low complexity" evidence="1">
    <location>
        <begin position="83"/>
        <end position="92"/>
    </location>
</feature>
<feature type="compositionally biased region" description="Basic and acidic residues" evidence="1">
    <location>
        <begin position="103"/>
        <end position="122"/>
    </location>
</feature>
<dbReference type="AlphaFoldDB" id="A0A9P6DR48"/>
<organism evidence="2 3">
    <name type="scientific">Hydnum rufescens UP504</name>
    <dbReference type="NCBI Taxonomy" id="1448309"/>
    <lineage>
        <taxon>Eukaryota</taxon>
        <taxon>Fungi</taxon>
        <taxon>Dikarya</taxon>
        <taxon>Basidiomycota</taxon>
        <taxon>Agaricomycotina</taxon>
        <taxon>Agaricomycetes</taxon>
        <taxon>Cantharellales</taxon>
        <taxon>Hydnaceae</taxon>
        <taxon>Hydnum</taxon>
    </lineage>
</organism>
<dbReference type="EMBL" id="MU129066">
    <property type="protein sequence ID" value="KAF9508073.1"/>
    <property type="molecule type" value="Genomic_DNA"/>
</dbReference>
<feature type="region of interest" description="Disordered" evidence="1">
    <location>
        <begin position="45"/>
        <end position="122"/>
    </location>
</feature>
<reference evidence="2" key="1">
    <citation type="journal article" date="2020" name="Nat. Commun.">
        <title>Large-scale genome sequencing of mycorrhizal fungi provides insights into the early evolution of symbiotic traits.</title>
        <authorList>
            <person name="Miyauchi S."/>
            <person name="Kiss E."/>
            <person name="Kuo A."/>
            <person name="Drula E."/>
            <person name="Kohler A."/>
            <person name="Sanchez-Garcia M."/>
            <person name="Morin E."/>
            <person name="Andreopoulos B."/>
            <person name="Barry K.W."/>
            <person name="Bonito G."/>
            <person name="Buee M."/>
            <person name="Carver A."/>
            <person name="Chen C."/>
            <person name="Cichocki N."/>
            <person name="Clum A."/>
            <person name="Culley D."/>
            <person name="Crous P.W."/>
            <person name="Fauchery L."/>
            <person name="Girlanda M."/>
            <person name="Hayes R.D."/>
            <person name="Keri Z."/>
            <person name="LaButti K."/>
            <person name="Lipzen A."/>
            <person name="Lombard V."/>
            <person name="Magnuson J."/>
            <person name="Maillard F."/>
            <person name="Murat C."/>
            <person name="Nolan M."/>
            <person name="Ohm R.A."/>
            <person name="Pangilinan J."/>
            <person name="Pereira M.F."/>
            <person name="Perotto S."/>
            <person name="Peter M."/>
            <person name="Pfister S."/>
            <person name="Riley R."/>
            <person name="Sitrit Y."/>
            <person name="Stielow J.B."/>
            <person name="Szollosi G."/>
            <person name="Zifcakova L."/>
            <person name="Stursova M."/>
            <person name="Spatafora J.W."/>
            <person name="Tedersoo L."/>
            <person name="Vaario L.M."/>
            <person name="Yamada A."/>
            <person name="Yan M."/>
            <person name="Wang P."/>
            <person name="Xu J."/>
            <person name="Bruns T."/>
            <person name="Baldrian P."/>
            <person name="Vilgalys R."/>
            <person name="Dunand C."/>
            <person name="Henrissat B."/>
            <person name="Grigoriev I.V."/>
            <person name="Hibbett D."/>
            <person name="Nagy L.G."/>
            <person name="Martin F.M."/>
        </authorList>
    </citation>
    <scope>NUCLEOTIDE SEQUENCE</scope>
    <source>
        <strain evidence="2">UP504</strain>
    </source>
</reference>
<dbReference type="Proteomes" id="UP000886523">
    <property type="component" value="Unassembled WGS sequence"/>
</dbReference>